<reference evidence="1" key="2">
    <citation type="submission" date="2020-05" db="UniProtKB">
        <authorList>
            <consortium name="EnsemblMetazoa"/>
        </authorList>
    </citation>
    <scope>IDENTIFICATION</scope>
    <source>
        <strain evidence="1">FAR1</strain>
    </source>
</reference>
<accession>A0A182QIF5</accession>
<dbReference type="Proteomes" id="UP000075886">
    <property type="component" value="Unassembled WGS sequence"/>
</dbReference>
<dbReference type="VEuPathDB" id="VectorBase:AFAF010811"/>
<dbReference type="EnsemblMetazoa" id="AFAF010811-RA">
    <property type="protein sequence ID" value="AFAF010811-PA"/>
    <property type="gene ID" value="AFAF010811"/>
</dbReference>
<sequence length="129" mass="15008">MVKVGFFSYYCWYLVFVVDPGRIIAALNDSATESVLYDGRLKWNDYRYLEGLPLDQLLLLQRKIGTTYYHPSITGTATLASVIKKRKPFMRRKRDLPYQTPLDAYDPDQLYRMMVEFAEGYASHPSGSY</sequence>
<organism evidence="1 2">
    <name type="scientific">Anopheles farauti</name>
    <dbReference type="NCBI Taxonomy" id="69004"/>
    <lineage>
        <taxon>Eukaryota</taxon>
        <taxon>Metazoa</taxon>
        <taxon>Ecdysozoa</taxon>
        <taxon>Arthropoda</taxon>
        <taxon>Hexapoda</taxon>
        <taxon>Insecta</taxon>
        <taxon>Pterygota</taxon>
        <taxon>Neoptera</taxon>
        <taxon>Endopterygota</taxon>
        <taxon>Diptera</taxon>
        <taxon>Nematocera</taxon>
        <taxon>Culicoidea</taxon>
        <taxon>Culicidae</taxon>
        <taxon>Anophelinae</taxon>
        <taxon>Anopheles</taxon>
    </lineage>
</organism>
<evidence type="ECO:0000313" key="1">
    <source>
        <dbReference type="EnsemblMetazoa" id="AFAF010811-PA"/>
    </source>
</evidence>
<dbReference type="EMBL" id="AXCN02002550">
    <property type="status" value="NOT_ANNOTATED_CDS"/>
    <property type="molecule type" value="Genomic_DNA"/>
</dbReference>
<protein>
    <submittedName>
        <fullName evidence="1">Uncharacterized protein</fullName>
    </submittedName>
</protein>
<keyword evidence="2" id="KW-1185">Reference proteome</keyword>
<name>A0A182QIF5_9DIPT</name>
<reference evidence="2" key="1">
    <citation type="submission" date="2014-01" db="EMBL/GenBank/DDBJ databases">
        <title>The Genome Sequence of Anopheles farauti FAR1 (V2).</title>
        <authorList>
            <consortium name="The Broad Institute Genomics Platform"/>
            <person name="Neafsey D.E."/>
            <person name="Besansky N."/>
            <person name="Howell P."/>
            <person name="Walton C."/>
            <person name="Young S.K."/>
            <person name="Zeng Q."/>
            <person name="Gargeya S."/>
            <person name="Fitzgerald M."/>
            <person name="Haas B."/>
            <person name="Abouelleil A."/>
            <person name="Allen A.W."/>
            <person name="Alvarado L."/>
            <person name="Arachchi H.M."/>
            <person name="Berlin A.M."/>
            <person name="Chapman S.B."/>
            <person name="Gainer-Dewar J."/>
            <person name="Goldberg J."/>
            <person name="Griggs A."/>
            <person name="Gujja S."/>
            <person name="Hansen M."/>
            <person name="Howarth C."/>
            <person name="Imamovic A."/>
            <person name="Ireland A."/>
            <person name="Larimer J."/>
            <person name="McCowan C."/>
            <person name="Murphy C."/>
            <person name="Pearson M."/>
            <person name="Poon T.W."/>
            <person name="Priest M."/>
            <person name="Roberts A."/>
            <person name="Saif S."/>
            <person name="Shea T."/>
            <person name="Sisk P."/>
            <person name="Sykes S."/>
            <person name="Wortman J."/>
            <person name="Nusbaum C."/>
            <person name="Birren B."/>
        </authorList>
    </citation>
    <scope>NUCLEOTIDE SEQUENCE [LARGE SCALE GENOMIC DNA]</scope>
    <source>
        <strain evidence="2">FAR1</strain>
    </source>
</reference>
<dbReference type="AlphaFoldDB" id="A0A182QIF5"/>
<evidence type="ECO:0000313" key="2">
    <source>
        <dbReference type="Proteomes" id="UP000075886"/>
    </source>
</evidence>
<proteinExistence type="predicted"/>